<dbReference type="RefSeq" id="WP_311681338.1">
    <property type="nucleotide sequence ID" value="NZ_JAVREU010000004.1"/>
</dbReference>
<dbReference type="EMBL" id="JAVREU010000004">
    <property type="protein sequence ID" value="MDT0388275.1"/>
    <property type="molecule type" value="Genomic_DNA"/>
</dbReference>
<sequence length="154" mass="17194">MYSVDTSALLDGLERYYPPATFPALWDKVDELVDAGRFFVSEEVWEEACTHDAAAKMWLESHGKEKIAIPTDSAVVGDVQRILSSYPKLVANMKGRNRADAFVIAVAKQHGAIVVTGEGSDGNENRPKIPYICQQTGIQCIRFLDIIKSEEWKF</sequence>
<accession>A0ABU2PBX2</accession>
<organism evidence="1 2">
    <name type="scientific">Streptomyces dubilierae</name>
    <dbReference type="NCBI Taxonomy" id="3075533"/>
    <lineage>
        <taxon>Bacteria</taxon>
        <taxon>Bacillati</taxon>
        <taxon>Actinomycetota</taxon>
        <taxon>Actinomycetes</taxon>
        <taxon>Kitasatosporales</taxon>
        <taxon>Streptomycetaceae</taxon>
        <taxon>Streptomyces</taxon>
    </lineage>
</organism>
<dbReference type="Proteomes" id="UP001183586">
    <property type="component" value="Unassembled WGS sequence"/>
</dbReference>
<dbReference type="PIRSF" id="PIRSF008505">
    <property type="entry name" value="UCP008505"/>
    <property type="match status" value="1"/>
</dbReference>
<gene>
    <name evidence="1" type="ORF">RM641_12645</name>
</gene>
<reference evidence="2" key="1">
    <citation type="submission" date="2023-07" db="EMBL/GenBank/DDBJ databases">
        <title>30 novel species of actinomycetes from the DSMZ collection.</title>
        <authorList>
            <person name="Nouioui I."/>
        </authorList>
    </citation>
    <scope>NUCLEOTIDE SEQUENCE [LARGE SCALE GENOMIC DNA]</scope>
    <source>
        <strain evidence="2">DSM 41921</strain>
    </source>
</reference>
<comment type="caution">
    <text evidence="1">The sequence shown here is derived from an EMBL/GenBank/DDBJ whole genome shotgun (WGS) entry which is preliminary data.</text>
</comment>
<dbReference type="SUPFAM" id="SSF88723">
    <property type="entry name" value="PIN domain-like"/>
    <property type="match status" value="1"/>
</dbReference>
<dbReference type="InterPro" id="IPR016541">
    <property type="entry name" value="UCP008505"/>
</dbReference>
<keyword evidence="2" id="KW-1185">Reference proteome</keyword>
<protein>
    <submittedName>
        <fullName evidence="1">DUF4411 family protein</fullName>
    </submittedName>
</protein>
<proteinExistence type="predicted"/>
<dbReference type="Pfam" id="PF14367">
    <property type="entry name" value="DUF4411"/>
    <property type="match status" value="1"/>
</dbReference>
<name>A0ABU2PBX2_9ACTN</name>
<evidence type="ECO:0000313" key="2">
    <source>
        <dbReference type="Proteomes" id="UP001183586"/>
    </source>
</evidence>
<dbReference type="Gene3D" id="3.40.50.1010">
    <property type="entry name" value="5'-nuclease"/>
    <property type="match status" value="1"/>
</dbReference>
<evidence type="ECO:0000313" key="1">
    <source>
        <dbReference type="EMBL" id="MDT0388275.1"/>
    </source>
</evidence>
<dbReference type="InterPro" id="IPR029060">
    <property type="entry name" value="PIN-like_dom_sf"/>
</dbReference>